<name>A0ABW2J878_9BURK</name>
<dbReference type="Gene3D" id="3.40.50.11350">
    <property type="match status" value="1"/>
</dbReference>
<evidence type="ECO:0000256" key="1">
    <source>
        <dbReference type="ARBA" id="ARBA00022676"/>
    </source>
</evidence>
<evidence type="ECO:0000313" key="4">
    <source>
        <dbReference type="Proteomes" id="UP001596379"/>
    </source>
</evidence>
<keyword evidence="1" id="KW-0328">Glycosyltransferase</keyword>
<proteinExistence type="predicted"/>
<sequence length="286" mass="33576">MVFFFGDGRLGNQLFQYAFIKSLVEKQRLIISFNFDALLELMESAPNLINIRNRYVKALIRRLFVPSLHVLSKFKLISSYKVNCYLENGFILEDATFIGSKGLLPITYIYPCFAQSENFFKESIKDDFSINKKHLEKAKIFLSSTPQNHNIIFVHVRRGDYVEYEVLGKRGVALPVSYYRNTIKWYEENIENPYFVFLTDDSEFVEHYFEYVQNKIVSKNSMFVDFSIITLCEYGIMSNSSYSWWAAYLMKNRKKVFSPKYWLGWKSKLVFPSGIDPSFAEIVAVE</sequence>
<gene>
    <name evidence="3" type="ORF">ACFQO0_14675</name>
</gene>
<dbReference type="EMBL" id="JBHTCC010000004">
    <property type="protein sequence ID" value="MFC7299684.1"/>
    <property type="molecule type" value="Genomic_DNA"/>
</dbReference>
<comment type="caution">
    <text evidence="3">The sequence shown here is derived from an EMBL/GenBank/DDBJ whole genome shotgun (WGS) entry which is preliminary data.</text>
</comment>
<keyword evidence="4" id="KW-1185">Reference proteome</keyword>
<organism evidence="3 4">
    <name type="scientific">Herminiimonas aquatilis</name>
    <dbReference type="NCBI Taxonomy" id="345342"/>
    <lineage>
        <taxon>Bacteria</taxon>
        <taxon>Pseudomonadati</taxon>
        <taxon>Pseudomonadota</taxon>
        <taxon>Betaproteobacteria</taxon>
        <taxon>Burkholderiales</taxon>
        <taxon>Oxalobacteraceae</taxon>
        <taxon>Herminiimonas</taxon>
    </lineage>
</organism>
<dbReference type="CDD" id="cd11301">
    <property type="entry name" value="Fut1_Fut2_like"/>
    <property type="match status" value="1"/>
</dbReference>
<protein>
    <submittedName>
        <fullName evidence="3">Alpha-1,2-fucosyltransferase</fullName>
    </submittedName>
</protein>
<evidence type="ECO:0000313" key="3">
    <source>
        <dbReference type="EMBL" id="MFC7299684.1"/>
    </source>
</evidence>
<reference evidence="4" key="1">
    <citation type="journal article" date="2019" name="Int. J. Syst. Evol. Microbiol.">
        <title>The Global Catalogue of Microorganisms (GCM) 10K type strain sequencing project: providing services to taxonomists for standard genome sequencing and annotation.</title>
        <authorList>
            <consortium name="The Broad Institute Genomics Platform"/>
            <consortium name="The Broad Institute Genome Sequencing Center for Infectious Disease"/>
            <person name="Wu L."/>
            <person name="Ma J."/>
        </authorList>
    </citation>
    <scope>NUCLEOTIDE SEQUENCE [LARGE SCALE GENOMIC DNA]</scope>
    <source>
        <strain evidence="4">CCUG 36956</strain>
    </source>
</reference>
<dbReference type="Proteomes" id="UP001596379">
    <property type="component" value="Unassembled WGS sequence"/>
</dbReference>
<accession>A0ABW2J878</accession>
<dbReference type="PANTHER" id="PTHR11927">
    <property type="entry name" value="GALACTOSIDE 2-L-FUCOSYLTRANSFERASE"/>
    <property type="match status" value="1"/>
</dbReference>
<dbReference type="Pfam" id="PF01531">
    <property type="entry name" value="Glyco_transf_11"/>
    <property type="match status" value="1"/>
</dbReference>
<dbReference type="RefSeq" id="WP_382235987.1">
    <property type="nucleotide sequence ID" value="NZ_JBHTCC010000004.1"/>
</dbReference>
<evidence type="ECO:0000256" key="2">
    <source>
        <dbReference type="ARBA" id="ARBA00022679"/>
    </source>
</evidence>
<dbReference type="InterPro" id="IPR002516">
    <property type="entry name" value="Glyco_trans_11"/>
</dbReference>
<keyword evidence="2" id="KW-0808">Transferase</keyword>
<dbReference type="PANTHER" id="PTHR11927:SF9">
    <property type="entry name" value="L-FUCOSYLTRANSFERASE"/>
    <property type="match status" value="1"/>
</dbReference>